<keyword evidence="3" id="KW-1185">Reference proteome</keyword>
<feature type="signal peptide" evidence="2">
    <location>
        <begin position="1"/>
        <end position="30"/>
    </location>
</feature>
<feature type="compositionally biased region" description="Basic and acidic residues" evidence="1">
    <location>
        <begin position="270"/>
        <end position="279"/>
    </location>
</feature>
<evidence type="ECO:0000256" key="2">
    <source>
        <dbReference type="SAM" id="SignalP"/>
    </source>
</evidence>
<dbReference type="Proteomes" id="UP000504634">
    <property type="component" value="Unplaced"/>
</dbReference>
<feature type="compositionally biased region" description="Polar residues" evidence="1">
    <location>
        <begin position="89"/>
        <end position="104"/>
    </location>
</feature>
<dbReference type="RefSeq" id="XP_030371573.1">
    <property type="nucleotide sequence ID" value="XM_030515713.1"/>
</dbReference>
<keyword evidence="2" id="KW-0732">Signal</keyword>
<proteinExistence type="predicted"/>
<feature type="region of interest" description="Disordered" evidence="1">
    <location>
        <begin position="225"/>
        <end position="357"/>
    </location>
</feature>
<reference evidence="4" key="1">
    <citation type="submission" date="2025-08" db="UniProtKB">
        <authorList>
            <consortium name="RefSeq"/>
        </authorList>
    </citation>
    <scope>IDENTIFICATION</scope>
    <source>
        <strain evidence="4">11010-0011.00</strain>
        <tissue evidence="4">Whole body</tissue>
    </source>
</reference>
<name>A0A6J2T8V4_DROLE</name>
<evidence type="ECO:0000313" key="4">
    <source>
        <dbReference type="RefSeq" id="XP_030371573.1"/>
    </source>
</evidence>
<feature type="region of interest" description="Disordered" evidence="1">
    <location>
        <begin position="84"/>
        <end position="134"/>
    </location>
</feature>
<organism evidence="3 4">
    <name type="scientific">Drosophila lebanonensis</name>
    <name type="common">Fruit fly</name>
    <name type="synonym">Scaptodrosophila lebanonensis</name>
    <dbReference type="NCBI Taxonomy" id="7225"/>
    <lineage>
        <taxon>Eukaryota</taxon>
        <taxon>Metazoa</taxon>
        <taxon>Ecdysozoa</taxon>
        <taxon>Arthropoda</taxon>
        <taxon>Hexapoda</taxon>
        <taxon>Insecta</taxon>
        <taxon>Pterygota</taxon>
        <taxon>Neoptera</taxon>
        <taxon>Endopterygota</taxon>
        <taxon>Diptera</taxon>
        <taxon>Brachycera</taxon>
        <taxon>Muscomorpha</taxon>
        <taxon>Ephydroidea</taxon>
        <taxon>Drosophilidae</taxon>
        <taxon>Scaptodrosophila</taxon>
    </lineage>
</organism>
<dbReference type="AlphaFoldDB" id="A0A6J2T8V4"/>
<sequence>MNGVLSIGGLSRGAGSLLFAVLLLTSHADCRPSTDEADDEVALVPDGDYGTVDNVEFHHVRIVDGVMHEDHPVVMYKEDFVNEDYDPNANRTSQPTDTHPNTNADKPKRHRHTQHQRHRRLKPSHELKQQSSESEKMFFDLLSDQPIANGKVDDDTAALNIEVSELGNPAKDEWLHKQHKKYRSRQRRNIYYRLPHSRVPWTAFDSYSPRSQQQSFQWHAVHSKEPVYEGPRRRPNGQNPTDVGVRVGDETNEIYDPDSLFHNSNPDDADFSKYDEFNRENAGAQSAVSGGAGAGASSNLQPTTTRPSWAGRPQFAVTDATDDRPRWEPSRNIPTSRPTFRPTPTPARQPPQPTSAPKVSNCVWAIVNCCTGSSEKVRYYCFENFGCHGAFWGVNPCANKIRNQVISHVAQIYNRSPAPPALNGIPQSALSTSAPPSRQVPNRGRTETHVRYPQDLSFVVGSACHRASRICCNRGNLAVIYDCFYRQNCEHSISEIFSACS</sequence>
<evidence type="ECO:0000256" key="1">
    <source>
        <dbReference type="SAM" id="MobiDB-lite"/>
    </source>
</evidence>
<feature type="compositionally biased region" description="Basic residues" evidence="1">
    <location>
        <begin position="107"/>
        <end position="122"/>
    </location>
</feature>
<protein>
    <submittedName>
        <fullName evidence="4">Uncharacterized protein LOC115621885</fullName>
    </submittedName>
</protein>
<accession>A0A6J2T8V4</accession>
<feature type="compositionally biased region" description="Pro residues" evidence="1">
    <location>
        <begin position="341"/>
        <end position="354"/>
    </location>
</feature>
<feature type="compositionally biased region" description="Basic and acidic residues" evidence="1">
    <location>
        <begin position="123"/>
        <end position="134"/>
    </location>
</feature>
<dbReference type="OrthoDB" id="6350087at2759"/>
<feature type="chain" id="PRO_5026686836" evidence="2">
    <location>
        <begin position="31"/>
        <end position="501"/>
    </location>
</feature>
<dbReference type="GeneID" id="115621885"/>
<gene>
    <name evidence="4" type="primary">LOC115621885</name>
</gene>
<evidence type="ECO:0000313" key="3">
    <source>
        <dbReference type="Proteomes" id="UP000504634"/>
    </source>
</evidence>